<dbReference type="InParanoid" id="A0A2R6R4L5"/>
<reference evidence="1 2" key="1">
    <citation type="submission" date="2017-07" db="EMBL/GenBank/DDBJ databases">
        <title>An improved, manually edited Actinidia chinensis var. chinensis (kiwifruit) genome highlights the challenges associated with draft genomes and gene prediction in plants.</title>
        <authorList>
            <person name="Pilkington S."/>
            <person name="Crowhurst R."/>
            <person name="Hilario E."/>
            <person name="Nardozza S."/>
            <person name="Fraser L."/>
            <person name="Peng Y."/>
            <person name="Gunaseelan K."/>
            <person name="Simpson R."/>
            <person name="Tahir J."/>
            <person name="Deroles S."/>
            <person name="Templeton K."/>
            <person name="Luo Z."/>
            <person name="Davy M."/>
            <person name="Cheng C."/>
            <person name="Mcneilage M."/>
            <person name="Scaglione D."/>
            <person name="Liu Y."/>
            <person name="Zhang Q."/>
            <person name="Datson P."/>
            <person name="De Silva N."/>
            <person name="Gardiner S."/>
            <person name="Bassett H."/>
            <person name="Chagne D."/>
            <person name="Mccallum J."/>
            <person name="Dzierzon H."/>
            <person name="Deng C."/>
            <person name="Wang Y.-Y."/>
            <person name="Barron N."/>
            <person name="Manako K."/>
            <person name="Bowen J."/>
            <person name="Foster T."/>
            <person name="Erridge Z."/>
            <person name="Tiffin H."/>
            <person name="Waite C."/>
            <person name="Davies K."/>
            <person name="Grierson E."/>
            <person name="Laing W."/>
            <person name="Kirk R."/>
            <person name="Chen X."/>
            <person name="Wood M."/>
            <person name="Montefiori M."/>
            <person name="Brummell D."/>
            <person name="Schwinn K."/>
            <person name="Catanach A."/>
            <person name="Fullerton C."/>
            <person name="Li D."/>
            <person name="Meiyalaghan S."/>
            <person name="Nieuwenhuizen N."/>
            <person name="Read N."/>
            <person name="Prakash R."/>
            <person name="Hunter D."/>
            <person name="Zhang H."/>
            <person name="Mckenzie M."/>
            <person name="Knabel M."/>
            <person name="Harris A."/>
            <person name="Allan A."/>
            <person name="Chen A."/>
            <person name="Janssen B."/>
            <person name="Plunkett B."/>
            <person name="Dwamena C."/>
            <person name="Voogd C."/>
            <person name="Leif D."/>
            <person name="Lafferty D."/>
            <person name="Souleyre E."/>
            <person name="Varkonyi-Gasic E."/>
            <person name="Gambi F."/>
            <person name="Hanley J."/>
            <person name="Yao J.-L."/>
            <person name="Cheung J."/>
            <person name="David K."/>
            <person name="Warren B."/>
            <person name="Marsh K."/>
            <person name="Snowden K."/>
            <person name="Lin-Wang K."/>
            <person name="Brian L."/>
            <person name="Martinez-Sanchez M."/>
            <person name="Wang M."/>
            <person name="Ileperuma N."/>
            <person name="Macnee N."/>
            <person name="Campin R."/>
            <person name="Mcatee P."/>
            <person name="Drummond R."/>
            <person name="Espley R."/>
            <person name="Ireland H."/>
            <person name="Wu R."/>
            <person name="Atkinson R."/>
            <person name="Karunairetnam S."/>
            <person name="Bulley S."/>
            <person name="Chunkath S."/>
            <person name="Hanley Z."/>
            <person name="Storey R."/>
            <person name="Thrimawithana A."/>
            <person name="Thomson S."/>
            <person name="David C."/>
            <person name="Testolin R."/>
        </authorList>
    </citation>
    <scope>NUCLEOTIDE SEQUENCE [LARGE SCALE GENOMIC DNA]</scope>
    <source>
        <strain evidence="2">cv. Red5</strain>
        <tissue evidence="1">Young leaf</tissue>
    </source>
</reference>
<gene>
    <name evidence="1" type="ORF">CEY00_Acc09998</name>
</gene>
<sequence>LKYQRCKFYIASALPVDEGDDIATPIEDAMHALTHPPSTSIPAGLFHYSRPSPIHPITTTKRPLHTHAQERVFKSRNLFLVHNGETIETVAKGLGLARGGGKGRGLGWHGGDRASSRRTMAIITGDG</sequence>
<proteinExistence type="predicted"/>
<protein>
    <submittedName>
        <fullName evidence="1">RNA-binding protein like</fullName>
    </submittedName>
</protein>
<dbReference type="Proteomes" id="UP000241394">
    <property type="component" value="Chromosome LG9"/>
</dbReference>
<reference evidence="2" key="2">
    <citation type="journal article" date="2018" name="BMC Genomics">
        <title>A manually annotated Actinidia chinensis var. chinensis (kiwifruit) genome highlights the challenges associated with draft genomes and gene prediction in plants.</title>
        <authorList>
            <person name="Pilkington S.M."/>
            <person name="Crowhurst R."/>
            <person name="Hilario E."/>
            <person name="Nardozza S."/>
            <person name="Fraser L."/>
            <person name="Peng Y."/>
            <person name="Gunaseelan K."/>
            <person name="Simpson R."/>
            <person name="Tahir J."/>
            <person name="Deroles S.C."/>
            <person name="Templeton K."/>
            <person name="Luo Z."/>
            <person name="Davy M."/>
            <person name="Cheng C."/>
            <person name="McNeilage M."/>
            <person name="Scaglione D."/>
            <person name="Liu Y."/>
            <person name="Zhang Q."/>
            <person name="Datson P."/>
            <person name="De Silva N."/>
            <person name="Gardiner S.E."/>
            <person name="Bassett H."/>
            <person name="Chagne D."/>
            <person name="McCallum J."/>
            <person name="Dzierzon H."/>
            <person name="Deng C."/>
            <person name="Wang Y.Y."/>
            <person name="Barron L."/>
            <person name="Manako K."/>
            <person name="Bowen J."/>
            <person name="Foster T.M."/>
            <person name="Erridge Z.A."/>
            <person name="Tiffin H."/>
            <person name="Waite C.N."/>
            <person name="Davies K.M."/>
            <person name="Grierson E.P."/>
            <person name="Laing W.A."/>
            <person name="Kirk R."/>
            <person name="Chen X."/>
            <person name="Wood M."/>
            <person name="Montefiori M."/>
            <person name="Brummell D.A."/>
            <person name="Schwinn K.E."/>
            <person name="Catanach A."/>
            <person name="Fullerton C."/>
            <person name="Li D."/>
            <person name="Meiyalaghan S."/>
            <person name="Nieuwenhuizen N."/>
            <person name="Read N."/>
            <person name="Prakash R."/>
            <person name="Hunter D."/>
            <person name="Zhang H."/>
            <person name="McKenzie M."/>
            <person name="Knabel M."/>
            <person name="Harris A."/>
            <person name="Allan A.C."/>
            <person name="Gleave A."/>
            <person name="Chen A."/>
            <person name="Janssen B.J."/>
            <person name="Plunkett B."/>
            <person name="Ampomah-Dwamena C."/>
            <person name="Voogd C."/>
            <person name="Leif D."/>
            <person name="Lafferty D."/>
            <person name="Souleyre E.J.F."/>
            <person name="Varkonyi-Gasic E."/>
            <person name="Gambi F."/>
            <person name="Hanley J."/>
            <person name="Yao J.L."/>
            <person name="Cheung J."/>
            <person name="David K.M."/>
            <person name="Warren B."/>
            <person name="Marsh K."/>
            <person name="Snowden K.C."/>
            <person name="Lin-Wang K."/>
            <person name="Brian L."/>
            <person name="Martinez-Sanchez M."/>
            <person name="Wang M."/>
            <person name="Ileperuma N."/>
            <person name="Macnee N."/>
            <person name="Campin R."/>
            <person name="McAtee P."/>
            <person name="Drummond R.S.M."/>
            <person name="Espley R.V."/>
            <person name="Ireland H.S."/>
            <person name="Wu R."/>
            <person name="Atkinson R.G."/>
            <person name="Karunairetnam S."/>
            <person name="Bulley S."/>
            <person name="Chunkath S."/>
            <person name="Hanley Z."/>
            <person name="Storey R."/>
            <person name="Thrimawithana A.H."/>
            <person name="Thomson S."/>
            <person name="David C."/>
            <person name="Testolin R."/>
            <person name="Huang H."/>
            <person name="Hellens R.P."/>
            <person name="Schaffer R.J."/>
        </authorList>
    </citation>
    <scope>NUCLEOTIDE SEQUENCE [LARGE SCALE GENOMIC DNA]</scope>
    <source>
        <strain evidence="2">cv. Red5</strain>
    </source>
</reference>
<name>A0A2R6R4L5_ACTCC</name>
<feature type="non-terminal residue" evidence="1">
    <location>
        <position position="1"/>
    </location>
</feature>
<comment type="caution">
    <text evidence="1">The sequence shown here is derived from an EMBL/GenBank/DDBJ whole genome shotgun (WGS) entry which is preliminary data.</text>
</comment>
<accession>A0A2R6R4L5</accession>
<keyword evidence="2" id="KW-1185">Reference proteome</keyword>
<evidence type="ECO:0000313" key="2">
    <source>
        <dbReference type="Proteomes" id="UP000241394"/>
    </source>
</evidence>
<dbReference type="EMBL" id="NKQK01000009">
    <property type="protein sequence ID" value="PSS20959.1"/>
    <property type="molecule type" value="Genomic_DNA"/>
</dbReference>
<organism evidence="1 2">
    <name type="scientific">Actinidia chinensis var. chinensis</name>
    <name type="common">Chinese soft-hair kiwi</name>
    <dbReference type="NCBI Taxonomy" id="1590841"/>
    <lineage>
        <taxon>Eukaryota</taxon>
        <taxon>Viridiplantae</taxon>
        <taxon>Streptophyta</taxon>
        <taxon>Embryophyta</taxon>
        <taxon>Tracheophyta</taxon>
        <taxon>Spermatophyta</taxon>
        <taxon>Magnoliopsida</taxon>
        <taxon>eudicotyledons</taxon>
        <taxon>Gunneridae</taxon>
        <taxon>Pentapetalae</taxon>
        <taxon>asterids</taxon>
        <taxon>Ericales</taxon>
        <taxon>Actinidiaceae</taxon>
        <taxon>Actinidia</taxon>
    </lineage>
</organism>
<evidence type="ECO:0000313" key="1">
    <source>
        <dbReference type="EMBL" id="PSS20959.1"/>
    </source>
</evidence>
<dbReference type="AlphaFoldDB" id="A0A2R6R4L5"/>